<comment type="caution">
    <text evidence="2">The sequence shown here is derived from an EMBL/GenBank/DDBJ whole genome shotgun (WGS) entry which is preliminary data.</text>
</comment>
<keyword evidence="1" id="KW-0732">Signal</keyword>
<feature type="signal peptide" evidence="1">
    <location>
        <begin position="1"/>
        <end position="21"/>
    </location>
</feature>
<keyword evidence="3" id="KW-1185">Reference proteome</keyword>
<evidence type="ECO:0000313" key="3">
    <source>
        <dbReference type="Proteomes" id="UP001501844"/>
    </source>
</evidence>
<sequence>MRKQILSLAYLLVLLITAACSRNVHFDRATASDKYGRAVMTKERKSTHPDSVSFIGRFIDIETGKIPEASAVIIVEATGYNLNKDGTYALTLKHKDFFTLTSVTFPYYAIKTDAIKVKKGQAYRVDFFLRKDTNPIVD</sequence>
<proteinExistence type="predicted"/>
<organism evidence="2 3">
    <name type="scientific">Nibribacter koreensis</name>
    <dbReference type="NCBI Taxonomy" id="1084519"/>
    <lineage>
        <taxon>Bacteria</taxon>
        <taxon>Pseudomonadati</taxon>
        <taxon>Bacteroidota</taxon>
        <taxon>Cytophagia</taxon>
        <taxon>Cytophagales</taxon>
        <taxon>Hymenobacteraceae</taxon>
        <taxon>Nibribacter</taxon>
    </lineage>
</organism>
<reference evidence="3" key="1">
    <citation type="journal article" date="2019" name="Int. J. Syst. Evol. Microbiol.">
        <title>The Global Catalogue of Microorganisms (GCM) 10K type strain sequencing project: providing services to taxonomists for standard genome sequencing and annotation.</title>
        <authorList>
            <consortium name="The Broad Institute Genomics Platform"/>
            <consortium name="The Broad Institute Genome Sequencing Center for Infectious Disease"/>
            <person name="Wu L."/>
            <person name="Ma J."/>
        </authorList>
    </citation>
    <scope>NUCLEOTIDE SEQUENCE [LARGE SCALE GENOMIC DNA]</scope>
    <source>
        <strain evidence="3">JCM 17917</strain>
    </source>
</reference>
<protein>
    <recommendedName>
        <fullName evidence="4">Carboxypeptidase regulatory-like domain-containing protein</fullName>
    </recommendedName>
</protein>
<dbReference type="Proteomes" id="UP001501844">
    <property type="component" value="Unassembled WGS sequence"/>
</dbReference>
<evidence type="ECO:0000313" key="2">
    <source>
        <dbReference type="EMBL" id="GAA4303763.1"/>
    </source>
</evidence>
<feature type="chain" id="PRO_5047517280" description="Carboxypeptidase regulatory-like domain-containing protein" evidence="1">
    <location>
        <begin position="22"/>
        <end position="138"/>
    </location>
</feature>
<dbReference type="PROSITE" id="PS51257">
    <property type="entry name" value="PROKAR_LIPOPROTEIN"/>
    <property type="match status" value="1"/>
</dbReference>
<name>A0ABP8FHC7_9BACT</name>
<evidence type="ECO:0008006" key="4">
    <source>
        <dbReference type="Google" id="ProtNLM"/>
    </source>
</evidence>
<dbReference type="RefSeq" id="WP_345164576.1">
    <property type="nucleotide sequence ID" value="NZ_BAABGX010000002.1"/>
</dbReference>
<evidence type="ECO:0000256" key="1">
    <source>
        <dbReference type="SAM" id="SignalP"/>
    </source>
</evidence>
<accession>A0ABP8FHC7</accession>
<dbReference type="EMBL" id="BAABGX010000002">
    <property type="protein sequence ID" value="GAA4303763.1"/>
    <property type="molecule type" value="Genomic_DNA"/>
</dbReference>
<gene>
    <name evidence="2" type="ORF">GCM10023183_16670</name>
</gene>